<organism evidence="8">
    <name type="scientific">hydrothermal vent metagenome</name>
    <dbReference type="NCBI Taxonomy" id="652676"/>
    <lineage>
        <taxon>unclassified sequences</taxon>
        <taxon>metagenomes</taxon>
        <taxon>ecological metagenomes</taxon>
    </lineage>
</organism>
<accession>A0A3B1D2Z7</accession>
<evidence type="ECO:0000256" key="6">
    <source>
        <dbReference type="ARBA" id="ARBA00023014"/>
    </source>
</evidence>
<evidence type="ECO:0000256" key="1">
    <source>
        <dbReference type="ARBA" id="ARBA00001966"/>
    </source>
</evidence>
<reference evidence="8" key="1">
    <citation type="submission" date="2018-06" db="EMBL/GenBank/DDBJ databases">
        <authorList>
            <person name="Zhirakovskaya E."/>
        </authorList>
    </citation>
    <scope>NUCLEOTIDE SEQUENCE</scope>
</reference>
<gene>
    <name evidence="8" type="ORF">MNBD_PLANCTO02-2346</name>
</gene>
<dbReference type="Pfam" id="PF04055">
    <property type="entry name" value="Radical_SAM"/>
    <property type="match status" value="1"/>
</dbReference>
<dbReference type="GO" id="GO:0003824">
    <property type="term" value="F:catalytic activity"/>
    <property type="evidence" value="ECO:0007669"/>
    <property type="project" value="InterPro"/>
</dbReference>
<dbReference type="PROSITE" id="PS51918">
    <property type="entry name" value="RADICAL_SAM"/>
    <property type="match status" value="1"/>
</dbReference>
<dbReference type="Gene3D" id="3.20.20.70">
    <property type="entry name" value="Aldolase class I"/>
    <property type="match status" value="1"/>
</dbReference>
<dbReference type="GO" id="GO:0051539">
    <property type="term" value="F:4 iron, 4 sulfur cluster binding"/>
    <property type="evidence" value="ECO:0007669"/>
    <property type="project" value="UniProtKB-KW"/>
</dbReference>
<evidence type="ECO:0000259" key="7">
    <source>
        <dbReference type="PROSITE" id="PS51918"/>
    </source>
</evidence>
<protein>
    <submittedName>
        <fullName evidence="8">Radical SAM domain protein</fullName>
    </submittedName>
</protein>
<dbReference type="InterPro" id="IPR013785">
    <property type="entry name" value="Aldolase_TIM"/>
</dbReference>
<keyword evidence="4" id="KW-0479">Metal-binding</keyword>
<keyword evidence="2" id="KW-0004">4Fe-4S</keyword>
<dbReference type="SFLD" id="SFLDS00029">
    <property type="entry name" value="Radical_SAM"/>
    <property type="match status" value="1"/>
</dbReference>
<evidence type="ECO:0000313" key="8">
    <source>
        <dbReference type="EMBL" id="VAX37236.1"/>
    </source>
</evidence>
<sequence>MDNQHKKLYRSHSRLWRENRFVYPVLSRRSKGVSLGVNLNPDKICNFDCIYCQVNRRSNSETRFVEMKQLLEELHLLLGLVVDNELFQEAGFSNVPQNLQRLNDIAFSGDGEPTTYKNFDEIIQQVADVKQKHSLNNVKMVLITNASMFHRPVVQRGLELFDANNGEVWAKLDAGTEAYFKKIEQTTIPFSRILDNITAAAQVRPLVIQTLFMNVKNVPPSPNEIAAYCQRLNDVIAAGGKIKLVQIYTVARPPAQSNVTSLSNQEVDAIVSEVEKRCHLNVEAYYGQA</sequence>
<dbReference type="GO" id="GO:0046872">
    <property type="term" value="F:metal ion binding"/>
    <property type="evidence" value="ECO:0007669"/>
    <property type="project" value="UniProtKB-KW"/>
</dbReference>
<dbReference type="EMBL" id="UOGL01000111">
    <property type="protein sequence ID" value="VAX37236.1"/>
    <property type="molecule type" value="Genomic_DNA"/>
</dbReference>
<dbReference type="PANTHER" id="PTHR43787">
    <property type="entry name" value="FEMO COFACTOR BIOSYNTHESIS PROTEIN NIFB-RELATED"/>
    <property type="match status" value="1"/>
</dbReference>
<dbReference type="InterPro" id="IPR007197">
    <property type="entry name" value="rSAM"/>
</dbReference>
<evidence type="ECO:0000256" key="3">
    <source>
        <dbReference type="ARBA" id="ARBA00022691"/>
    </source>
</evidence>
<keyword evidence="5" id="KW-0408">Iron</keyword>
<dbReference type="PANTHER" id="PTHR43787:SF11">
    <property type="entry name" value="UPF0026 PROTEIN SLR1464"/>
    <property type="match status" value="1"/>
</dbReference>
<feature type="domain" description="Radical SAM core" evidence="7">
    <location>
        <begin position="29"/>
        <end position="289"/>
    </location>
</feature>
<evidence type="ECO:0000256" key="2">
    <source>
        <dbReference type="ARBA" id="ARBA00022485"/>
    </source>
</evidence>
<name>A0A3B1D2Z7_9ZZZZ</name>
<comment type="cofactor">
    <cofactor evidence="1">
        <name>[4Fe-4S] cluster</name>
        <dbReference type="ChEBI" id="CHEBI:49883"/>
    </cofactor>
</comment>
<dbReference type="CDD" id="cd01335">
    <property type="entry name" value="Radical_SAM"/>
    <property type="match status" value="1"/>
</dbReference>
<keyword evidence="6" id="KW-0411">Iron-sulfur</keyword>
<proteinExistence type="predicted"/>
<dbReference type="SUPFAM" id="SSF102114">
    <property type="entry name" value="Radical SAM enzymes"/>
    <property type="match status" value="1"/>
</dbReference>
<evidence type="ECO:0000256" key="5">
    <source>
        <dbReference type="ARBA" id="ARBA00023004"/>
    </source>
</evidence>
<dbReference type="AlphaFoldDB" id="A0A3B1D2Z7"/>
<keyword evidence="3" id="KW-0949">S-adenosyl-L-methionine</keyword>
<evidence type="ECO:0000256" key="4">
    <source>
        <dbReference type="ARBA" id="ARBA00022723"/>
    </source>
</evidence>
<dbReference type="InterPro" id="IPR058240">
    <property type="entry name" value="rSAM_sf"/>
</dbReference>